<keyword evidence="4" id="KW-1185">Reference proteome</keyword>
<sequence>MKKMILIEGMSCHHCKGRVERALGEIDGVIVESISVDEKNAIINLTKDVDESVIRQAIDDAGYDILEIKEI</sequence>
<dbReference type="InterPro" id="IPR036163">
    <property type="entry name" value="HMA_dom_sf"/>
</dbReference>
<feature type="domain" description="HMA" evidence="2">
    <location>
        <begin position="1"/>
        <end position="66"/>
    </location>
</feature>
<name>A0A1M6TTY4_9FIRM</name>
<dbReference type="SUPFAM" id="SSF55008">
    <property type="entry name" value="HMA, heavy metal-associated domain"/>
    <property type="match status" value="1"/>
</dbReference>
<dbReference type="InterPro" id="IPR000428">
    <property type="entry name" value="Cu-bd"/>
</dbReference>
<dbReference type="Pfam" id="PF00403">
    <property type="entry name" value="HMA"/>
    <property type="match status" value="1"/>
</dbReference>
<dbReference type="GO" id="GO:0005507">
    <property type="term" value="F:copper ion binding"/>
    <property type="evidence" value="ECO:0007669"/>
    <property type="project" value="InterPro"/>
</dbReference>
<dbReference type="PRINTS" id="PR00944">
    <property type="entry name" value="CUEXPORT"/>
</dbReference>
<dbReference type="PROSITE" id="PS01047">
    <property type="entry name" value="HMA_1"/>
    <property type="match status" value="1"/>
</dbReference>
<dbReference type="AlphaFoldDB" id="A0A1M6TTY4"/>
<dbReference type="InterPro" id="IPR006121">
    <property type="entry name" value="HMA_dom"/>
</dbReference>
<evidence type="ECO:0000259" key="2">
    <source>
        <dbReference type="PROSITE" id="PS50846"/>
    </source>
</evidence>
<organism evidence="3 4">
    <name type="scientific">Caminicella sporogenes DSM 14501</name>
    <dbReference type="NCBI Taxonomy" id="1121266"/>
    <lineage>
        <taxon>Bacteria</taxon>
        <taxon>Bacillati</taxon>
        <taxon>Bacillota</taxon>
        <taxon>Clostridia</taxon>
        <taxon>Peptostreptococcales</taxon>
        <taxon>Caminicellaceae</taxon>
        <taxon>Caminicella</taxon>
    </lineage>
</organism>
<dbReference type="STRING" id="1121266.SAMN02745883_02439"/>
<gene>
    <name evidence="3" type="ORF">SAMN02745883_02439</name>
</gene>
<reference evidence="3 4" key="1">
    <citation type="submission" date="2016-11" db="EMBL/GenBank/DDBJ databases">
        <authorList>
            <person name="Jaros S."/>
            <person name="Januszkiewicz K."/>
            <person name="Wedrychowicz H."/>
        </authorList>
    </citation>
    <scope>NUCLEOTIDE SEQUENCE [LARGE SCALE GENOMIC DNA]</scope>
    <source>
        <strain evidence="3 4">DSM 14501</strain>
    </source>
</reference>
<evidence type="ECO:0000313" key="4">
    <source>
        <dbReference type="Proteomes" id="UP000184082"/>
    </source>
</evidence>
<evidence type="ECO:0000313" key="3">
    <source>
        <dbReference type="EMBL" id="SHK60417.1"/>
    </source>
</evidence>
<dbReference type="GO" id="GO:0006825">
    <property type="term" value="P:copper ion transport"/>
    <property type="evidence" value="ECO:0007669"/>
    <property type="project" value="InterPro"/>
</dbReference>
<protein>
    <submittedName>
        <fullName evidence="3">Copper ion binding protein</fullName>
    </submittedName>
</protein>
<dbReference type="InterPro" id="IPR017969">
    <property type="entry name" value="Heavy-metal-associated_CS"/>
</dbReference>
<evidence type="ECO:0000256" key="1">
    <source>
        <dbReference type="ARBA" id="ARBA00022723"/>
    </source>
</evidence>
<dbReference type="PROSITE" id="PS50846">
    <property type="entry name" value="HMA_2"/>
    <property type="match status" value="1"/>
</dbReference>
<accession>A0A1M6TTY4</accession>
<dbReference type="EMBL" id="FRAJ01000034">
    <property type="protein sequence ID" value="SHK60417.1"/>
    <property type="molecule type" value="Genomic_DNA"/>
</dbReference>
<dbReference type="CDD" id="cd00371">
    <property type="entry name" value="HMA"/>
    <property type="match status" value="1"/>
</dbReference>
<dbReference type="Proteomes" id="UP000184082">
    <property type="component" value="Unassembled WGS sequence"/>
</dbReference>
<keyword evidence="1" id="KW-0479">Metal-binding</keyword>
<proteinExistence type="predicted"/>
<dbReference type="Gene3D" id="3.30.70.100">
    <property type="match status" value="1"/>
</dbReference>